<accession>M7AQ97</accession>
<proteinExistence type="predicted"/>
<reference evidence="2" key="1">
    <citation type="journal article" date="2013" name="Nat. Genet.">
        <title>The draft genomes of soft-shell turtle and green sea turtle yield insights into the development and evolution of the turtle-specific body plan.</title>
        <authorList>
            <person name="Wang Z."/>
            <person name="Pascual-Anaya J."/>
            <person name="Zadissa A."/>
            <person name="Li W."/>
            <person name="Niimura Y."/>
            <person name="Huang Z."/>
            <person name="Li C."/>
            <person name="White S."/>
            <person name="Xiong Z."/>
            <person name="Fang D."/>
            <person name="Wang B."/>
            <person name="Ming Y."/>
            <person name="Chen Y."/>
            <person name="Zheng Y."/>
            <person name="Kuraku S."/>
            <person name="Pignatelli M."/>
            <person name="Herrero J."/>
            <person name="Beal K."/>
            <person name="Nozawa M."/>
            <person name="Li Q."/>
            <person name="Wang J."/>
            <person name="Zhang H."/>
            <person name="Yu L."/>
            <person name="Shigenobu S."/>
            <person name="Wang J."/>
            <person name="Liu J."/>
            <person name="Flicek P."/>
            <person name="Searle S."/>
            <person name="Wang J."/>
            <person name="Kuratani S."/>
            <person name="Yin Y."/>
            <person name="Aken B."/>
            <person name="Zhang G."/>
            <person name="Irie N."/>
        </authorList>
    </citation>
    <scope>NUCLEOTIDE SEQUENCE [LARGE SCALE GENOMIC DNA]</scope>
</reference>
<evidence type="ECO:0000313" key="2">
    <source>
        <dbReference type="Proteomes" id="UP000031443"/>
    </source>
</evidence>
<organism evidence="1 2">
    <name type="scientific">Chelonia mydas</name>
    <name type="common">Green sea-turtle</name>
    <name type="synonym">Chelonia agassizi</name>
    <dbReference type="NCBI Taxonomy" id="8469"/>
    <lineage>
        <taxon>Eukaryota</taxon>
        <taxon>Metazoa</taxon>
        <taxon>Chordata</taxon>
        <taxon>Craniata</taxon>
        <taxon>Vertebrata</taxon>
        <taxon>Euteleostomi</taxon>
        <taxon>Archelosauria</taxon>
        <taxon>Testudinata</taxon>
        <taxon>Testudines</taxon>
        <taxon>Cryptodira</taxon>
        <taxon>Durocryptodira</taxon>
        <taxon>Americhelydia</taxon>
        <taxon>Chelonioidea</taxon>
        <taxon>Cheloniidae</taxon>
        <taxon>Chelonia</taxon>
    </lineage>
</organism>
<sequence>MSVMESMPVFTPYALRNNLRTRYDLRGMGRIKHTFVGESPGLGVRRDHPVVYLRLTNTAATLKPVIMQGTEFSRMEWKSINFMKKLIQIQTDIIFLSKCKQMDIIPKGLKLRKSERSINLLNTRITLLKQVKQPVE</sequence>
<name>M7AQ97_CHEMY</name>
<gene>
    <name evidence="1" type="ORF">UY3_17948</name>
</gene>
<protein>
    <submittedName>
        <fullName evidence="1">Uncharacterized protein</fullName>
    </submittedName>
</protein>
<evidence type="ECO:0000313" key="1">
    <source>
        <dbReference type="EMBL" id="EMP24980.1"/>
    </source>
</evidence>
<keyword evidence="2" id="KW-1185">Reference proteome</keyword>
<dbReference type="Proteomes" id="UP000031443">
    <property type="component" value="Unassembled WGS sequence"/>
</dbReference>
<dbReference type="EMBL" id="KB595658">
    <property type="protein sequence ID" value="EMP24980.1"/>
    <property type="molecule type" value="Genomic_DNA"/>
</dbReference>
<dbReference type="AlphaFoldDB" id="M7AQ97"/>